<reference evidence="8 9" key="1">
    <citation type="submission" date="2016-11" db="EMBL/GenBank/DDBJ databases">
        <authorList>
            <person name="Varghese N."/>
            <person name="Submissions S."/>
        </authorList>
    </citation>
    <scope>NUCLEOTIDE SEQUENCE [LARGE SCALE GENOMIC DNA]</scope>
    <source>
        <strain evidence="8 9">DSM 19027</strain>
    </source>
</reference>
<dbReference type="PROSITE" id="PS51257">
    <property type="entry name" value="PROKAR_LIPOPROTEIN"/>
    <property type="match status" value="1"/>
</dbReference>
<feature type="signal peptide" evidence="7">
    <location>
        <begin position="1"/>
        <end position="19"/>
    </location>
</feature>
<evidence type="ECO:0000313" key="9">
    <source>
        <dbReference type="Proteomes" id="UP000324781"/>
    </source>
</evidence>
<feature type="chain" id="PRO_5039628440" evidence="7">
    <location>
        <begin position="20"/>
        <end position="557"/>
    </location>
</feature>
<evidence type="ECO:0000256" key="6">
    <source>
        <dbReference type="SAM" id="MobiDB-lite"/>
    </source>
</evidence>
<evidence type="ECO:0000256" key="5">
    <source>
        <dbReference type="ARBA" id="ARBA00023288"/>
    </source>
</evidence>
<evidence type="ECO:0000256" key="2">
    <source>
        <dbReference type="ARBA" id="ARBA00022729"/>
    </source>
</evidence>
<dbReference type="PANTHER" id="PTHR43649">
    <property type="entry name" value="ARABINOSE-BINDING PROTEIN-RELATED"/>
    <property type="match status" value="1"/>
</dbReference>
<dbReference type="EMBL" id="FQZP01000007">
    <property type="protein sequence ID" value="SHI71387.1"/>
    <property type="molecule type" value="Genomic_DNA"/>
</dbReference>
<dbReference type="InterPro" id="IPR050490">
    <property type="entry name" value="Bact_solute-bd_prot1"/>
</dbReference>
<evidence type="ECO:0000256" key="4">
    <source>
        <dbReference type="ARBA" id="ARBA00023139"/>
    </source>
</evidence>
<keyword evidence="2 7" id="KW-0732">Signal</keyword>
<organism evidence="8 9">
    <name type="scientific">Thermoclostridium caenicola</name>
    <dbReference type="NCBI Taxonomy" id="659425"/>
    <lineage>
        <taxon>Bacteria</taxon>
        <taxon>Bacillati</taxon>
        <taxon>Bacillota</taxon>
        <taxon>Clostridia</taxon>
        <taxon>Eubacteriales</taxon>
        <taxon>Oscillospiraceae</taxon>
        <taxon>Thermoclostridium</taxon>
    </lineage>
</organism>
<dbReference type="OrthoDB" id="2492023at2"/>
<dbReference type="AlphaFoldDB" id="A0A1M6DDL3"/>
<keyword evidence="5" id="KW-0449">Lipoprotein</keyword>
<feature type="region of interest" description="Disordered" evidence="6">
    <location>
        <begin position="23"/>
        <end position="49"/>
    </location>
</feature>
<keyword evidence="4" id="KW-0564">Palmitate</keyword>
<keyword evidence="3" id="KW-0472">Membrane</keyword>
<keyword evidence="9" id="KW-1185">Reference proteome</keyword>
<feature type="compositionally biased region" description="Low complexity" evidence="6">
    <location>
        <begin position="23"/>
        <end position="43"/>
    </location>
</feature>
<dbReference type="Proteomes" id="UP000324781">
    <property type="component" value="Unassembled WGS sequence"/>
</dbReference>
<dbReference type="SUPFAM" id="SSF53850">
    <property type="entry name" value="Periplasmic binding protein-like II"/>
    <property type="match status" value="1"/>
</dbReference>
<dbReference type="Pfam" id="PF13416">
    <property type="entry name" value="SBP_bac_8"/>
    <property type="match status" value="1"/>
</dbReference>
<sequence>MRRTISILLVCFMLVGLLAGCGSEPASTSPSPDTSAPAESTSAGSAQDAELVDRKFTKTRSITVEVYDRGNDGGTPPENNFYTNFIKEGMLRDHNVEVTFVPVGRWTEVEEINNLLAAGDAPDICVTYSYPTIQTYANMGGVLDMGPYLREYKDLLPNLYGLLTERNLFWNEDPETGTVWAIEALLFNNARINTFVREDWLKKLNLPEPTTLEEFENMLRAFKNNAQLLLGSEAKQMIPFSISYDIGWRADHLLAAFVPDSMTDKEAYINGFDDRHILYPGIKEGVRVLNKWYNEGLIWQDFNLYGAGDTTEDNLMKAGYVGSFIHNWDYPYRNGEEGIQANLQKLVGPDAAYIAVAPFKNDAGVYRKFLANPIDRKIFFPSTNDEPLASLLYLDWISKLENRRFLQIGEEGVTHEVMPDGAIKTLAVTGEKIMNSPNNIDYTITINGLDLGDPELNAKSLALNYAGVDARYIERAFELSKKDGRIIPQFNVGEIKAEEGMGPALASKRDNFLVQAVCCPPDQFDAVWDAGMQDYLNSGGQAIIDERAAKFAQFYEK</sequence>
<dbReference type="Gene3D" id="3.40.190.10">
    <property type="entry name" value="Periplasmic binding protein-like II"/>
    <property type="match status" value="2"/>
</dbReference>
<accession>A0A1M6DDL3</accession>
<evidence type="ECO:0000313" key="8">
    <source>
        <dbReference type="EMBL" id="SHI71387.1"/>
    </source>
</evidence>
<dbReference type="RefSeq" id="WP_149678009.1">
    <property type="nucleotide sequence ID" value="NZ_FQZP01000007.1"/>
</dbReference>
<dbReference type="InterPro" id="IPR006059">
    <property type="entry name" value="SBP"/>
</dbReference>
<name>A0A1M6DDL3_9FIRM</name>
<keyword evidence="1" id="KW-1003">Cell membrane</keyword>
<protein>
    <submittedName>
        <fullName evidence="8">Carbohydrate ABC transporter substrate-binding protein, CUT1 family</fullName>
    </submittedName>
</protein>
<evidence type="ECO:0000256" key="7">
    <source>
        <dbReference type="SAM" id="SignalP"/>
    </source>
</evidence>
<dbReference type="PANTHER" id="PTHR43649:SF33">
    <property type="entry name" value="POLYGALACTURONAN_RHAMNOGALACTURONAN-BINDING PROTEIN YTCQ"/>
    <property type="match status" value="1"/>
</dbReference>
<evidence type="ECO:0000256" key="1">
    <source>
        <dbReference type="ARBA" id="ARBA00022475"/>
    </source>
</evidence>
<gene>
    <name evidence="8" type="ORF">SAMN05444373_100751</name>
</gene>
<proteinExistence type="predicted"/>
<evidence type="ECO:0000256" key="3">
    <source>
        <dbReference type="ARBA" id="ARBA00023136"/>
    </source>
</evidence>